<keyword evidence="1" id="KW-1133">Transmembrane helix</keyword>
<reference evidence="3" key="1">
    <citation type="submission" date="2021-05" db="EMBL/GenBank/DDBJ databases">
        <authorList>
            <person name="Pietrasiak N."/>
            <person name="Ward R."/>
            <person name="Stajich J.E."/>
            <person name="Kurbessoian T."/>
        </authorList>
    </citation>
    <scope>NUCLEOTIDE SEQUENCE</scope>
    <source>
        <strain evidence="3">GSE-NOS-MK-12-04C</strain>
    </source>
</reference>
<evidence type="ECO:0000313" key="3">
    <source>
        <dbReference type="EMBL" id="MBW4671453.1"/>
    </source>
</evidence>
<name>A0A951QVD2_9CYAN</name>
<dbReference type="Pfam" id="PF12770">
    <property type="entry name" value="CHAT"/>
    <property type="match status" value="1"/>
</dbReference>
<keyword evidence="1" id="KW-0472">Membrane</keyword>
<evidence type="ECO:0000259" key="2">
    <source>
        <dbReference type="SMART" id="SM01080"/>
    </source>
</evidence>
<keyword evidence="1" id="KW-0812">Transmembrane</keyword>
<gene>
    <name evidence="3" type="ORF">KME60_29530</name>
</gene>
<dbReference type="EMBL" id="JAHHGZ010000045">
    <property type="protein sequence ID" value="MBW4671453.1"/>
    <property type="molecule type" value="Genomic_DNA"/>
</dbReference>
<sequence length="785" mass="88302">MRKLVVLKFIEGSFEHGFTVTLQVGEEGSSPTTEITGKLPAETELPLYYSHWQSNYRRLGNGYRLSADKVQVTNVSMTQDCDETAYILRSRFNAWLRSEEFRPLREKWLERLSPKDEIRVILQTPNSQLQRLPWHLWEVLERYPNAEIALASPIYDRVENPHKPNPSVNILAILGNSQGIDTQADQNLLKQLPNADVCFLVEPQRKELTDYLWQKNWDILFFAGHSSSQKDNESGQIYLNKTDSLTIEELKYALKRAVERGLQLAIFNSCDGLGLAKELADLQIPQIIVMREPVPDLVAQEFLKYFLSGFAGGESLYQAVRQARQRLQGVEDRFPCATWLPVICQNPAQIPPNWQELWNGKTGTKEQGRQERHKYFSLLSIGIAATVCGLRFMGVLQGVELQAFDQMMRSRPDEGADSRILIVTIDDADIADQRRKGESLKGTSLSDKSLNKLLEKLQQSKPRAIALDIYRDFPAEQPDLIARLKQTDNLIAVCKGSDTTKAPYGIAPPPEIPQPERLGFSDFVHDTDGVVRRHLLFMNQEAGSLCAASYSLSTQLAFRYLLTQGIQPKLTPQGDLQLGKTVFHSLESPSGGYQQGIDTNGSQILVNWRASEKIAEQVTLTQFLASPVNSNTLKDKIILIGVVAKGDYQDYWSTPYGKYLDDQMPGILVQAHLVSQILSTVLNGRPLLQVWSPWLEIIWILGCSAFGALIASKSRHSPLKLIIYLSVASVGLYITSFVLLILGYWIPFIPGTLALLGTGAISNFKSKKFTMLNLLNREDAKYAKE</sequence>
<feature type="transmembrane region" description="Helical" evidence="1">
    <location>
        <begin position="691"/>
        <end position="710"/>
    </location>
</feature>
<evidence type="ECO:0000313" key="4">
    <source>
        <dbReference type="Proteomes" id="UP000729701"/>
    </source>
</evidence>
<protein>
    <submittedName>
        <fullName evidence="3">CHASE2 domain-containing protein</fullName>
    </submittedName>
</protein>
<organism evidence="3 4">
    <name type="scientific">Cyanomargarita calcarea GSE-NOS-MK-12-04C</name>
    <dbReference type="NCBI Taxonomy" id="2839659"/>
    <lineage>
        <taxon>Bacteria</taxon>
        <taxon>Bacillati</taxon>
        <taxon>Cyanobacteriota</taxon>
        <taxon>Cyanophyceae</taxon>
        <taxon>Nostocales</taxon>
        <taxon>Cyanomargaritaceae</taxon>
        <taxon>Cyanomargarita</taxon>
    </lineage>
</organism>
<dbReference type="InterPro" id="IPR024983">
    <property type="entry name" value="CHAT_dom"/>
</dbReference>
<dbReference type="Proteomes" id="UP000729701">
    <property type="component" value="Unassembled WGS sequence"/>
</dbReference>
<dbReference type="Pfam" id="PF05226">
    <property type="entry name" value="CHASE2"/>
    <property type="match status" value="1"/>
</dbReference>
<feature type="domain" description="CHASE2" evidence="2">
    <location>
        <begin position="396"/>
        <end position="710"/>
    </location>
</feature>
<dbReference type="InterPro" id="IPR007890">
    <property type="entry name" value="CHASE2"/>
</dbReference>
<evidence type="ECO:0000256" key="1">
    <source>
        <dbReference type="SAM" id="Phobius"/>
    </source>
</evidence>
<comment type="caution">
    <text evidence="3">The sequence shown here is derived from an EMBL/GenBank/DDBJ whole genome shotgun (WGS) entry which is preliminary data.</text>
</comment>
<reference evidence="3" key="2">
    <citation type="journal article" date="2022" name="Microbiol. Resour. Announc.">
        <title>Metagenome Sequencing to Explore Phylogenomics of Terrestrial Cyanobacteria.</title>
        <authorList>
            <person name="Ward R.D."/>
            <person name="Stajich J.E."/>
            <person name="Johansen J.R."/>
            <person name="Huntemann M."/>
            <person name="Clum A."/>
            <person name="Foster B."/>
            <person name="Foster B."/>
            <person name="Roux S."/>
            <person name="Palaniappan K."/>
            <person name="Varghese N."/>
            <person name="Mukherjee S."/>
            <person name="Reddy T.B.K."/>
            <person name="Daum C."/>
            <person name="Copeland A."/>
            <person name="Chen I.A."/>
            <person name="Ivanova N.N."/>
            <person name="Kyrpides N.C."/>
            <person name="Shapiro N."/>
            <person name="Eloe-Fadrosh E.A."/>
            <person name="Pietrasiak N."/>
        </authorList>
    </citation>
    <scope>NUCLEOTIDE SEQUENCE</scope>
    <source>
        <strain evidence="3">GSE-NOS-MK-12-04C</strain>
    </source>
</reference>
<accession>A0A951QVD2</accession>
<dbReference type="SMART" id="SM01080">
    <property type="entry name" value="CHASE2"/>
    <property type="match status" value="1"/>
</dbReference>
<proteinExistence type="predicted"/>
<dbReference type="AlphaFoldDB" id="A0A951QVD2"/>
<feature type="transmembrane region" description="Helical" evidence="1">
    <location>
        <begin position="722"/>
        <end position="746"/>
    </location>
</feature>